<dbReference type="CDD" id="cd06223">
    <property type="entry name" value="PRTases_typeI"/>
    <property type="match status" value="1"/>
</dbReference>
<comment type="caution">
    <text evidence="3">The sequence shown here is derived from an EMBL/GenBank/DDBJ whole genome shotgun (WGS) entry which is preliminary data.</text>
</comment>
<gene>
    <name evidence="3" type="ORF">A9A59_0011</name>
</gene>
<protein>
    <submittedName>
        <fullName evidence="3">ComF family protein</fullName>
    </submittedName>
</protein>
<dbReference type="InterPro" id="IPR044005">
    <property type="entry name" value="DZR_2"/>
</dbReference>
<name>A0A2A9HCH5_TEPT2</name>
<dbReference type="InterPro" id="IPR000836">
    <property type="entry name" value="PRTase_dom"/>
</dbReference>
<dbReference type="Proteomes" id="UP000223071">
    <property type="component" value="Unassembled WGS sequence"/>
</dbReference>
<dbReference type="SUPFAM" id="SSF161187">
    <property type="entry name" value="YfgJ-like"/>
    <property type="match status" value="1"/>
</dbReference>
<dbReference type="AlphaFoldDB" id="A0A2A9HCH5"/>
<dbReference type="SUPFAM" id="SSF53271">
    <property type="entry name" value="PRTase-like"/>
    <property type="match status" value="1"/>
</dbReference>
<dbReference type="Gene3D" id="3.40.50.2020">
    <property type="match status" value="1"/>
</dbReference>
<evidence type="ECO:0000259" key="2">
    <source>
        <dbReference type="Pfam" id="PF18912"/>
    </source>
</evidence>
<dbReference type="InterPro" id="IPR051910">
    <property type="entry name" value="ComF/GntX_DNA_util-trans"/>
</dbReference>
<dbReference type="PANTHER" id="PTHR47505:SF1">
    <property type="entry name" value="DNA UTILIZATION PROTEIN YHGH"/>
    <property type="match status" value="1"/>
</dbReference>
<dbReference type="InterPro" id="IPR029057">
    <property type="entry name" value="PRTase-like"/>
</dbReference>
<evidence type="ECO:0000256" key="1">
    <source>
        <dbReference type="ARBA" id="ARBA00008007"/>
    </source>
</evidence>
<comment type="similarity">
    <text evidence="1">Belongs to the ComF/GntX family.</text>
</comment>
<organism evidence="3 4">
    <name type="scientific">Tepidiforma thermophila (strain KCTC 52669 / CGMCC 1.13589 / G233)</name>
    <dbReference type="NCBI Taxonomy" id="2761530"/>
    <lineage>
        <taxon>Bacteria</taxon>
        <taxon>Bacillati</taxon>
        <taxon>Chloroflexota</taxon>
        <taxon>Tepidiformia</taxon>
        <taxon>Tepidiformales</taxon>
        <taxon>Tepidiformaceae</taxon>
        <taxon>Tepidiforma</taxon>
    </lineage>
</organism>
<keyword evidence="4" id="KW-1185">Reference proteome</keyword>
<feature type="domain" description="Double zinc ribbon" evidence="2">
    <location>
        <begin position="20"/>
        <end position="71"/>
    </location>
</feature>
<sequence length="245" mass="26170">MPAVAILPAMRPRALLERAVDLLFPLRCAGCGAFDTALCPACEARLQPAVGPGRCGNCSAAWDGADFCPRCFGWRELAGIRSVYEHVGAARALVHRLKYQRYRALAPLMAERLARVASDLPVDGWVAVPLHRSRERDRGFNQAELLLRHAGLPPAPARLRRVRNTGTQVRRTAAARAAALAGAFAAEGPPLDGLVIGLIDDVITSGATARECARALLDHGARAVWAVSFTRASLDLAALSAPIDD</sequence>
<dbReference type="EMBL" id="PDJQ01000001">
    <property type="protein sequence ID" value="PFG72820.1"/>
    <property type="molecule type" value="Genomic_DNA"/>
</dbReference>
<dbReference type="Pfam" id="PF18912">
    <property type="entry name" value="DZR_2"/>
    <property type="match status" value="1"/>
</dbReference>
<proteinExistence type="inferred from homology"/>
<evidence type="ECO:0000313" key="4">
    <source>
        <dbReference type="Proteomes" id="UP000223071"/>
    </source>
</evidence>
<reference evidence="3 4" key="1">
    <citation type="submission" date="2017-09" db="EMBL/GenBank/DDBJ databases">
        <title>Sequencing the genomes of two abundant thermophiles in Great Basin hot springs: Thermocrinis jamiesonii and novel Chloroflexi Thermoflexus hugenholtzii.</title>
        <authorList>
            <person name="Hedlund B."/>
        </authorList>
    </citation>
    <scope>NUCLEOTIDE SEQUENCE [LARGE SCALE GENOMIC DNA]</scope>
    <source>
        <strain evidence="3 4">G233</strain>
    </source>
</reference>
<dbReference type="PANTHER" id="PTHR47505">
    <property type="entry name" value="DNA UTILIZATION PROTEIN YHGH"/>
    <property type="match status" value="1"/>
</dbReference>
<evidence type="ECO:0000313" key="3">
    <source>
        <dbReference type="EMBL" id="PFG72820.1"/>
    </source>
</evidence>
<accession>A0A2A9HCH5</accession>